<evidence type="ECO:0000259" key="13">
    <source>
        <dbReference type="PROSITE" id="PS50011"/>
    </source>
</evidence>
<dbReference type="InterPro" id="IPR000719">
    <property type="entry name" value="Prot_kinase_dom"/>
</dbReference>
<feature type="domain" description="Bulb-type lectin" evidence="14">
    <location>
        <begin position="23"/>
        <end position="144"/>
    </location>
</feature>
<feature type="domain" description="Apple" evidence="15">
    <location>
        <begin position="346"/>
        <end position="428"/>
    </location>
</feature>
<evidence type="ECO:0000256" key="9">
    <source>
        <dbReference type="ARBA" id="ARBA00023157"/>
    </source>
</evidence>
<keyword evidence="2" id="KW-1003">Cell membrane</keyword>
<dbReference type="SUPFAM" id="SSF51110">
    <property type="entry name" value="alpha-D-mannose-specific plant lectins"/>
    <property type="match status" value="1"/>
</dbReference>
<keyword evidence="3" id="KW-0723">Serine/threonine-protein kinase</keyword>
<feature type="chain" id="PRO_5032681803" evidence="12">
    <location>
        <begin position="22"/>
        <end position="1040"/>
    </location>
</feature>
<dbReference type="SMART" id="SM00108">
    <property type="entry name" value="B_lectin"/>
    <property type="match status" value="1"/>
</dbReference>
<keyword evidence="9" id="KW-1015">Disulfide bond</keyword>
<dbReference type="CDD" id="cd00028">
    <property type="entry name" value="B_lectin"/>
    <property type="match status" value="1"/>
</dbReference>
<dbReference type="InterPro" id="IPR011009">
    <property type="entry name" value="Kinase-like_dom_sf"/>
</dbReference>
<dbReference type="PROSITE" id="PS00108">
    <property type="entry name" value="PROTEIN_KINASE_ST"/>
    <property type="match status" value="1"/>
</dbReference>
<dbReference type="InterPro" id="IPR036426">
    <property type="entry name" value="Bulb-type_lectin_dom_sf"/>
</dbReference>
<dbReference type="SUPFAM" id="SSF56112">
    <property type="entry name" value="Protein kinase-like (PK-like)"/>
    <property type="match status" value="1"/>
</dbReference>
<dbReference type="GO" id="GO:0005524">
    <property type="term" value="F:ATP binding"/>
    <property type="evidence" value="ECO:0007669"/>
    <property type="project" value="UniProtKB-KW"/>
</dbReference>
<keyword evidence="10" id="KW-0325">Glycoprotein</keyword>
<evidence type="ECO:0000313" key="16">
    <source>
        <dbReference type="EMBL" id="KAF9609510.1"/>
    </source>
</evidence>
<name>A0A835I0L0_9MAGN</name>
<feature type="region of interest" description="Disordered" evidence="11">
    <location>
        <begin position="1018"/>
        <end position="1040"/>
    </location>
</feature>
<dbReference type="Pfam" id="PF01453">
    <property type="entry name" value="B_lectin"/>
    <property type="match status" value="1"/>
</dbReference>
<dbReference type="InterPro" id="IPR008271">
    <property type="entry name" value="Ser/Thr_kinase_AS"/>
</dbReference>
<dbReference type="FunFam" id="2.90.10.10:FF:000001">
    <property type="entry name" value="G-type lectin S-receptor-like serine/threonine-protein kinase"/>
    <property type="match status" value="1"/>
</dbReference>
<dbReference type="GO" id="GO:0005886">
    <property type="term" value="C:plasma membrane"/>
    <property type="evidence" value="ECO:0007669"/>
    <property type="project" value="UniProtKB-SubCell"/>
</dbReference>
<evidence type="ECO:0000256" key="8">
    <source>
        <dbReference type="ARBA" id="ARBA00022840"/>
    </source>
</evidence>
<feature type="domain" description="Protein kinase" evidence="13">
    <location>
        <begin position="740"/>
        <end position="999"/>
    </location>
</feature>
<dbReference type="EMBL" id="JADFTS010000004">
    <property type="protein sequence ID" value="KAF9609510.1"/>
    <property type="molecule type" value="Genomic_DNA"/>
</dbReference>
<dbReference type="FunFam" id="3.30.200.20:FF:001238">
    <property type="entry name" value="Os08g0179000 protein"/>
    <property type="match status" value="1"/>
</dbReference>
<evidence type="ECO:0000256" key="2">
    <source>
        <dbReference type="ARBA" id="ARBA00022475"/>
    </source>
</evidence>
<evidence type="ECO:0000313" key="17">
    <source>
        <dbReference type="Proteomes" id="UP000631114"/>
    </source>
</evidence>
<sequence length="1040" mass="116523">MEIRHFCFSFVWSFYLVSCNAQMNTLTWNQSIKDGQTIVSSGGLFELGFFTPKNSTNRYVGIWYHKIQPQGVVWVANREYPVKDSRGVVKIGEDGNLVVLDGSEKAIWSTDSSFISTRTTAVLMDSGNLVVREENSKNNSEIILWQSFDHPTDAFLPGMKLRISTKSKNRFLTSWKNSSDPAVGTISFGTTASNSDQLWLWRSSVSYWNGTLNDSQFEKISENDTNNFFFSKIGNGDEAYITYFSTQNLTRLVLDVNGLLSLLVWRSGFWWRVWYLPKTLCTFESCGPYSSCYFNGAFYLVGGNSGNDYRTDGPCACITNFEPVSQEAWELGDFSGGCKRKTPLQCGKEEDGFYPLKNVKAVVPTSAFEAATAESCRTECLSRCTCNAYAYTNGSSAGIISCLIWDGSFRVFTGATTIDPSDIFVRIDASEIVTNRRLCQNCGIHAIPYPLSTGPNCGDPAYRNFKCDDSTGYHTFNALDSSYAVNKIIPEMRTIVIKWDSSNNSCYAKSYHSDIQLNPSLPFHMTSNNTIFMFNCPSPLRSSGTDCNSSSLCPMIMLDKMQCFSSMRTCCSYIAGKSSSTLHRIGVLNTGCEFYASVHNDLIRLPVSDWSYGVEIGWESPLEPFCNLPKDCEDWPHSACMPERSGTGNRRCICISSFRWDPLAGYCTKEHSWTRRSLSVIIPVTTIVGLLFLGTISRWWRGKMFKENGRIADKFRGNGKEELDVPFFDFRSIAAATENFSDSNKLGQGGFGPVYKGKLSGGQEIAVKRLSRTSGQGLEEFKTEIILIAKLQHRNLALIHVNFEFRQIKIIAKFLDWEKRFTIIVGIARGLLYLHQDSRLRIIHRDLKTSNILLDDEFNPKISDFGMARIFGGNQTQANTNRVVGTYGYMSPEYALDGLFSTKSDVFSFGVVLLEIVTGKKTTSFYHSENSFSLLGYAWRLWSENKGSELIDPLLVNEARSDVKDVIKCIHLGLLCVQEDATDRPSMASVVIMLTSETMDLVTPKKPAFFIRESLLTQSSSSGPDNCSKNELTASMLEGR</sequence>
<evidence type="ECO:0000256" key="7">
    <source>
        <dbReference type="ARBA" id="ARBA00022777"/>
    </source>
</evidence>
<dbReference type="PROSITE" id="PS50948">
    <property type="entry name" value="PAN"/>
    <property type="match status" value="1"/>
</dbReference>
<dbReference type="GO" id="GO:0004674">
    <property type="term" value="F:protein serine/threonine kinase activity"/>
    <property type="evidence" value="ECO:0007669"/>
    <property type="project" value="UniProtKB-KW"/>
</dbReference>
<feature type="signal peptide" evidence="12">
    <location>
        <begin position="1"/>
        <end position="21"/>
    </location>
</feature>
<evidence type="ECO:0000256" key="1">
    <source>
        <dbReference type="ARBA" id="ARBA00004251"/>
    </source>
</evidence>
<dbReference type="SMART" id="SM00473">
    <property type="entry name" value="PAN_AP"/>
    <property type="match status" value="1"/>
</dbReference>
<dbReference type="Pfam" id="PF00069">
    <property type="entry name" value="Pkinase"/>
    <property type="match status" value="1"/>
</dbReference>
<keyword evidence="4" id="KW-0808">Transferase</keyword>
<proteinExistence type="predicted"/>
<evidence type="ECO:0000256" key="6">
    <source>
        <dbReference type="ARBA" id="ARBA00022741"/>
    </source>
</evidence>
<keyword evidence="17" id="KW-1185">Reference proteome</keyword>
<dbReference type="AlphaFoldDB" id="A0A835I0L0"/>
<gene>
    <name evidence="16" type="ORF">IFM89_016871</name>
</gene>
<keyword evidence="8" id="KW-0067">ATP-binding</keyword>
<comment type="caution">
    <text evidence="16">The sequence shown here is derived from an EMBL/GenBank/DDBJ whole genome shotgun (WGS) entry which is preliminary data.</text>
</comment>
<dbReference type="PROSITE" id="PS50927">
    <property type="entry name" value="BULB_LECTIN"/>
    <property type="match status" value="1"/>
</dbReference>
<keyword evidence="5 12" id="KW-0732">Signal</keyword>
<evidence type="ECO:0000259" key="14">
    <source>
        <dbReference type="PROSITE" id="PS50927"/>
    </source>
</evidence>
<dbReference type="Proteomes" id="UP000631114">
    <property type="component" value="Unassembled WGS sequence"/>
</dbReference>
<organism evidence="16 17">
    <name type="scientific">Coptis chinensis</name>
    <dbReference type="NCBI Taxonomy" id="261450"/>
    <lineage>
        <taxon>Eukaryota</taxon>
        <taxon>Viridiplantae</taxon>
        <taxon>Streptophyta</taxon>
        <taxon>Embryophyta</taxon>
        <taxon>Tracheophyta</taxon>
        <taxon>Spermatophyta</taxon>
        <taxon>Magnoliopsida</taxon>
        <taxon>Ranunculales</taxon>
        <taxon>Ranunculaceae</taxon>
        <taxon>Coptidoideae</taxon>
        <taxon>Coptis</taxon>
    </lineage>
</organism>
<dbReference type="CDD" id="cd01098">
    <property type="entry name" value="PAN_AP_plant"/>
    <property type="match status" value="1"/>
</dbReference>
<protein>
    <submittedName>
        <fullName evidence="16">Uncharacterized protein</fullName>
    </submittedName>
</protein>
<keyword evidence="6" id="KW-0547">Nucleotide-binding</keyword>
<evidence type="ECO:0000256" key="11">
    <source>
        <dbReference type="SAM" id="MobiDB-lite"/>
    </source>
</evidence>
<dbReference type="Gene3D" id="3.30.200.20">
    <property type="entry name" value="Phosphorylase Kinase, domain 1"/>
    <property type="match status" value="1"/>
</dbReference>
<evidence type="ECO:0000256" key="3">
    <source>
        <dbReference type="ARBA" id="ARBA00022527"/>
    </source>
</evidence>
<dbReference type="Pfam" id="PF08276">
    <property type="entry name" value="PAN_2"/>
    <property type="match status" value="1"/>
</dbReference>
<accession>A0A835I0L0</accession>
<dbReference type="InterPro" id="IPR021820">
    <property type="entry name" value="S-locus_recpt_kinase_C"/>
</dbReference>
<dbReference type="OrthoDB" id="1741851at2759"/>
<reference evidence="16 17" key="1">
    <citation type="submission" date="2020-10" db="EMBL/GenBank/DDBJ databases">
        <title>The Coptis chinensis genome and diversification of protoberbering-type alkaloids.</title>
        <authorList>
            <person name="Wang B."/>
            <person name="Shu S."/>
            <person name="Song C."/>
            <person name="Liu Y."/>
        </authorList>
    </citation>
    <scope>NUCLEOTIDE SEQUENCE [LARGE SCALE GENOMIC DNA]</scope>
    <source>
        <strain evidence="16">HL-2020</strain>
        <tissue evidence="16">Leaf</tissue>
    </source>
</reference>
<dbReference type="InterPro" id="IPR003609">
    <property type="entry name" value="Pan_app"/>
</dbReference>
<keyword evidence="2" id="KW-0472">Membrane</keyword>
<evidence type="ECO:0000256" key="12">
    <source>
        <dbReference type="SAM" id="SignalP"/>
    </source>
</evidence>
<dbReference type="PANTHER" id="PTHR27002">
    <property type="entry name" value="RECEPTOR-LIKE SERINE/THREONINE-PROTEIN KINASE SD1-8"/>
    <property type="match status" value="1"/>
</dbReference>
<dbReference type="Gene3D" id="1.10.510.10">
    <property type="entry name" value="Transferase(Phosphotransferase) domain 1"/>
    <property type="match status" value="1"/>
</dbReference>
<dbReference type="SMART" id="SM00220">
    <property type="entry name" value="S_TKc"/>
    <property type="match status" value="1"/>
</dbReference>
<evidence type="ECO:0000256" key="10">
    <source>
        <dbReference type="ARBA" id="ARBA00023180"/>
    </source>
</evidence>
<dbReference type="Pfam" id="PF11883">
    <property type="entry name" value="DUF3403"/>
    <property type="match status" value="1"/>
</dbReference>
<feature type="compositionally biased region" description="Polar residues" evidence="11">
    <location>
        <begin position="1018"/>
        <end position="1033"/>
    </location>
</feature>
<dbReference type="InterPro" id="IPR001480">
    <property type="entry name" value="Bulb-type_lectin_dom"/>
</dbReference>
<evidence type="ECO:0000259" key="15">
    <source>
        <dbReference type="PROSITE" id="PS50948"/>
    </source>
</evidence>
<dbReference type="PROSITE" id="PS50011">
    <property type="entry name" value="PROTEIN_KINASE_DOM"/>
    <property type="match status" value="1"/>
</dbReference>
<dbReference type="Gene3D" id="2.90.10.10">
    <property type="entry name" value="Bulb-type lectin domain"/>
    <property type="match status" value="1"/>
</dbReference>
<evidence type="ECO:0000256" key="5">
    <source>
        <dbReference type="ARBA" id="ARBA00022729"/>
    </source>
</evidence>
<keyword evidence="7" id="KW-0418">Kinase</keyword>
<evidence type="ECO:0000256" key="4">
    <source>
        <dbReference type="ARBA" id="ARBA00022679"/>
    </source>
</evidence>
<comment type="subcellular location">
    <subcellularLocation>
        <location evidence="1">Cell membrane</location>
        <topology evidence="1">Single-pass type I membrane protein</topology>
    </subcellularLocation>
</comment>
<dbReference type="FunFam" id="1.10.510.10:FF:000060">
    <property type="entry name" value="G-type lectin S-receptor-like serine/threonine-protein kinase"/>
    <property type="match status" value="1"/>
</dbReference>
<dbReference type="PANTHER" id="PTHR27002:SF1082">
    <property type="entry name" value="OS06G0693000 PROTEIN"/>
    <property type="match status" value="1"/>
</dbReference>